<feature type="region of interest" description="Disordered" evidence="1">
    <location>
        <begin position="105"/>
        <end position="140"/>
    </location>
</feature>
<feature type="non-terminal residue" evidence="2">
    <location>
        <position position="1"/>
    </location>
</feature>
<comment type="caution">
    <text evidence="2">The sequence shown here is derived from an EMBL/GenBank/DDBJ whole genome shotgun (WGS) entry which is preliminary data.</text>
</comment>
<sequence>ASVESVTEALNDAGIHGRTIQMEESSTRPDAVLVVDQGGKMEQAIKAAASTLGVDTVYGTRGEGRFLNAGEGATREQAREHFQRIVRESDHPDLIEDALGRAKEDREVVGKGRTPVGVDRGPRERARRGVHPTGPEKGLSEEPIEIEDLDQLVRRANETGIDYGVVVDEGSLLMDPLRFLRPEGKKEYERIEAISHEVAYNAVGDYIAIAAASKKAYRSVRGGPVTSLGGARIFAGGIGSQMKRDGMLRLKG</sequence>
<protein>
    <submittedName>
        <fullName evidence="2">Uncharacterized protein</fullName>
    </submittedName>
</protein>
<name>X0XJX9_9ZZZZ</name>
<gene>
    <name evidence="2" type="ORF">S01H1_63447</name>
</gene>
<evidence type="ECO:0000313" key="2">
    <source>
        <dbReference type="EMBL" id="GAG35657.1"/>
    </source>
</evidence>
<feature type="non-terminal residue" evidence="2">
    <location>
        <position position="252"/>
    </location>
</feature>
<organism evidence="2">
    <name type="scientific">marine sediment metagenome</name>
    <dbReference type="NCBI Taxonomy" id="412755"/>
    <lineage>
        <taxon>unclassified sequences</taxon>
        <taxon>metagenomes</taxon>
        <taxon>ecological metagenomes</taxon>
    </lineage>
</organism>
<evidence type="ECO:0000256" key="1">
    <source>
        <dbReference type="SAM" id="MobiDB-lite"/>
    </source>
</evidence>
<reference evidence="2" key="1">
    <citation type="journal article" date="2014" name="Front. Microbiol.">
        <title>High frequency of phylogenetically diverse reductive dehalogenase-homologous genes in deep subseafloor sedimentary metagenomes.</title>
        <authorList>
            <person name="Kawai M."/>
            <person name="Futagami T."/>
            <person name="Toyoda A."/>
            <person name="Takaki Y."/>
            <person name="Nishi S."/>
            <person name="Hori S."/>
            <person name="Arai W."/>
            <person name="Tsubouchi T."/>
            <person name="Morono Y."/>
            <person name="Uchiyama I."/>
            <person name="Ito T."/>
            <person name="Fujiyama A."/>
            <person name="Inagaki F."/>
            <person name="Takami H."/>
        </authorList>
    </citation>
    <scope>NUCLEOTIDE SEQUENCE</scope>
    <source>
        <strain evidence="2">Expedition CK06-06</strain>
    </source>
</reference>
<dbReference type="EMBL" id="BARS01041754">
    <property type="protein sequence ID" value="GAG35657.1"/>
    <property type="molecule type" value="Genomic_DNA"/>
</dbReference>
<accession>X0XJX9</accession>
<proteinExistence type="predicted"/>
<dbReference type="AlphaFoldDB" id="X0XJX9"/>